<name>Q66HV5_DANRE</name>
<feature type="domain" description="VIT" evidence="2">
    <location>
        <begin position="1"/>
        <end position="131"/>
    </location>
</feature>
<evidence type="ECO:0007829" key="7">
    <source>
        <dbReference type="PeptideAtlas" id="Q66HV5"/>
    </source>
</evidence>
<dbReference type="AGR" id="ZFIN:ZDB-GENE-040912-181"/>
<reference evidence="3" key="1">
    <citation type="submission" date="2004-09" db="EMBL/GenBank/DDBJ databases">
        <authorList>
            <consortium name="NIH - Zebrafish Gene Collection (ZGC) project"/>
        </authorList>
    </citation>
    <scope>NUCLEOTIDE SEQUENCE [LARGE SCALE MRNA]</scope>
    <source>
        <tissue evidence="3">Whole</tissue>
    </source>
</reference>
<dbReference type="PhylomeDB" id="Q66HV5"/>
<dbReference type="SUPFAM" id="SSF53300">
    <property type="entry name" value="vWA-like"/>
    <property type="match status" value="1"/>
</dbReference>
<evidence type="ECO:0000313" key="5">
    <source>
        <dbReference type="RefSeq" id="NP_001004604.1"/>
    </source>
</evidence>
<dbReference type="EMBL" id="BC081656">
    <property type="protein sequence ID" value="AAH81656.1"/>
    <property type="molecule type" value="mRNA"/>
</dbReference>
<dbReference type="IntAct" id="Q66HV5">
    <property type="interactions" value="1"/>
</dbReference>
<dbReference type="Proteomes" id="UP000000437">
    <property type="component" value="Chromosome 25"/>
</dbReference>
<dbReference type="KEGG" id="dre:447865"/>
<dbReference type="PROSITE" id="PS50234">
    <property type="entry name" value="VWFA"/>
    <property type="match status" value="1"/>
</dbReference>
<proteinExistence type="evidence at protein level"/>
<evidence type="ECO:0000259" key="1">
    <source>
        <dbReference type="PROSITE" id="PS50234"/>
    </source>
</evidence>
<reference evidence="5" key="4">
    <citation type="journal article" date="2017" name="Nat. Commun.">
        <title>Evolution of complexity in the zebrafish synapse proteome.</title>
        <authorList>
            <person name="Bayes A."/>
            <person name="Collins M.O."/>
            <person name="Reig-Viader R."/>
            <person name="Gou G."/>
            <person name="Goulding D."/>
            <person name="Izquierdo A."/>
            <person name="Choudhary J.S."/>
            <person name="Emes R.D."/>
            <person name="Grant S.G."/>
        </authorList>
    </citation>
    <scope>NUCLEOTIDE SEQUENCE</scope>
</reference>
<sequence>MALCCGLVSEKNVPVPLKSISVQLQVRGHVSSVRATLQYVNEEERPLEALFVFPLPAEAALCSFSATVGGQEIRGELRDKQTARDEYDDGVSAGRQVFLLEESDQSADVFRLSVGCLPAGGAATVSFTYSTELTVEEDGGLRYCLPAVLNPRYTPAAAGAGVPQVCSASVIPYSLSLSADVRSSVPIARLDSSCALEPLQFLDPQHTHAQVSLSAGHRFDKDVELLLYYVDPHQPSAVLEAGAATAPAGSLMADPLLMLSLYPEFPAAVMSSLTSHGEFIFLVDQSGSMDCPMHHGEGAQMRIESARDTLLLLLKSLPLGCYFNIYGFGSSFQAFFPQSVLYSEQTLQEALQRVKLMRADLGGTEILQPLQHIYRQACIPEHPRQLFIFTDGEVWNTRELLDLVRAHSSSHRCFSFGIGEGASTALITGMAKEGSGHAQFITGSDRMQPKVMQSLRFALQPAVEELCVDWRLPEGVSVELLSPPVRSLFQGQRALLYGRLRGQSSSESDGAVMIKYKLNNTPVTNQLQFTLTPAGDTGLTVHWLAARTLIRGLEQEERAGGDKAEALRSRIVELSVECGVSSSHTAFICTHTHSGETVKGPLLQRNIPVPQMMACHSAPRSRMMRMQAAPMARCLSGAPPMMAYDCARSARVPLRAGGGGDAMMYREAKSARVSQPSAPVVLMECDSASAQEPDHQQDPLLQLVSLQSASGSWEISSALSAVLEKPEEELRKHTPAQADGPLWATVLSLLWLFSCKLQDRVEWQFVALKAAAWVRAQNQAGVAECVRSGNLLLDCQLTAETLGI</sequence>
<dbReference type="Gene3D" id="3.40.50.410">
    <property type="entry name" value="von Willebrand factor, type A domain"/>
    <property type="match status" value="1"/>
</dbReference>
<dbReference type="AlphaFoldDB" id="Q66HV5"/>
<dbReference type="PANTHER" id="PTHR45737:SF6">
    <property type="entry name" value="VON WILLEBRAND FACTOR A DOMAIN-CONTAINING PROTEIN 5A"/>
    <property type="match status" value="1"/>
</dbReference>
<reference evidence="4" key="2">
    <citation type="journal article" date="2013" name="Nature">
        <title>The zebrafish reference genome sequence and its relationship to the human genome.</title>
        <authorList>
            <consortium name="Genome Reference Consortium Zebrafish"/>
            <person name="Howe K."/>
            <person name="Clark M.D."/>
            <person name="Torroja C.F."/>
            <person name="Torrance J."/>
            <person name="Berthelot C."/>
            <person name="Muffato M."/>
            <person name="Collins J.E."/>
            <person name="Humphray S."/>
            <person name="McLaren K."/>
            <person name="Matthews L."/>
            <person name="McLaren S."/>
            <person name="Sealy I."/>
            <person name="Caccamo M."/>
            <person name="Churcher C."/>
            <person name="Scott C."/>
            <person name="Barrett J.C."/>
            <person name="Koch R."/>
            <person name="Rauch G.J."/>
            <person name="White S."/>
            <person name="Chow W."/>
            <person name="Kilian B."/>
            <person name="Quintais L.T."/>
            <person name="Guerra-Assuncao J.A."/>
            <person name="Zhou Y."/>
            <person name="Gu Y."/>
            <person name="Yen J."/>
            <person name="Vogel J.H."/>
            <person name="Eyre T."/>
            <person name="Redmond S."/>
            <person name="Banerjee R."/>
            <person name="Chi J."/>
            <person name="Fu B."/>
            <person name="Langley E."/>
            <person name="Maguire S.F."/>
            <person name="Laird G.K."/>
            <person name="Lloyd D."/>
            <person name="Kenyon E."/>
            <person name="Donaldson S."/>
            <person name="Sehra H."/>
            <person name="Almeida-King J."/>
            <person name="Loveland J."/>
            <person name="Trevanion S."/>
            <person name="Jones M."/>
            <person name="Quail M."/>
            <person name="Willey D."/>
            <person name="Hunt A."/>
            <person name="Burton J."/>
            <person name="Sims S."/>
            <person name="McLay K."/>
            <person name="Plumb B."/>
            <person name="Davis J."/>
            <person name="Clee C."/>
            <person name="Oliver K."/>
            <person name="Clark R."/>
            <person name="Riddle C."/>
            <person name="Elliot D."/>
            <person name="Eliott D."/>
            <person name="Threadgold G."/>
            <person name="Harden G."/>
            <person name="Ware D."/>
            <person name="Begum S."/>
            <person name="Mortimore B."/>
            <person name="Mortimer B."/>
            <person name="Kerry G."/>
            <person name="Heath P."/>
            <person name="Phillimore B."/>
            <person name="Tracey A."/>
            <person name="Corby N."/>
            <person name="Dunn M."/>
            <person name="Johnson C."/>
            <person name="Wood J."/>
            <person name="Clark S."/>
            <person name="Pelan S."/>
            <person name="Griffiths G."/>
            <person name="Smith M."/>
            <person name="Glithero R."/>
            <person name="Howden P."/>
            <person name="Barker N."/>
            <person name="Lloyd C."/>
            <person name="Stevens C."/>
            <person name="Harley J."/>
            <person name="Holt K."/>
            <person name="Panagiotidis G."/>
            <person name="Lovell J."/>
            <person name="Beasley H."/>
            <person name="Henderson C."/>
            <person name="Gordon D."/>
            <person name="Auger K."/>
            <person name="Wright D."/>
            <person name="Collins J."/>
            <person name="Raisen C."/>
            <person name="Dyer L."/>
            <person name="Leung K."/>
            <person name="Robertson L."/>
            <person name="Ambridge K."/>
            <person name="Leongamornlert D."/>
            <person name="McGuire S."/>
            <person name="Gilderthorp R."/>
            <person name="Griffiths C."/>
            <person name="Manthravadi D."/>
            <person name="Nichol S."/>
            <person name="Barker G."/>
            <person name="Whitehead S."/>
            <person name="Kay M."/>
            <person name="Brown J."/>
            <person name="Murnane C."/>
            <person name="Gray E."/>
            <person name="Humphries M."/>
            <person name="Sycamore N."/>
            <person name="Barker D."/>
            <person name="Saunders D."/>
            <person name="Wallis J."/>
            <person name="Babbage A."/>
            <person name="Hammond S."/>
            <person name="Mashreghi-Mohammadi M."/>
            <person name="Barr L."/>
            <person name="Martin S."/>
            <person name="Wray P."/>
            <person name="Ellington A."/>
            <person name="Matthews N."/>
            <person name="Ellwood M."/>
            <person name="Woodmansey R."/>
            <person name="Clark G."/>
            <person name="Cooper J."/>
            <person name="Cooper J."/>
            <person name="Tromans A."/>
            <person name="Grafham D."/>
            <person name="Skuce C."/>
            <person name="Pandian R."/>
            <person name="Andrews R."/>
            <person name="Harrison E."/>
            <person name="Kimberley A."/>
            <person name="Garnett J."/>
            <person name="Fosker N."/>
            <person name="Hall R."/>
            <person name="Garner P."/>
            <person name="Kelly D."/>
            <person name="Bird C."/>
            <person name="Palmer S."/>
            <person name="Gehring I."/>
            <person name="Berger A."/>
            <person name="Dooley C.M."/>
            <person name="Ersan-Urun Z."/>
            <person name="Eser C."/>
            <person name="Geiger H."/>
            <person name="Geisler M."/>
            <person name="Karotki L."/>
            <person name="Kirn A."/>
            <person name="Konantz J."/>
            <person name="Konantz M."/>
            <person name="Oberlander M."/>
            <person name="Rudolph-Geiger S."/>
            <person name="Teucke M."/>
            <person name="Lanz C."/>
            <person name="Raddatz G."/>
            <person name="Osoegawa K."/>
            <person name="Zhu B."/>
            <person name="Rapp A."/>
            <person name="Widaa S."/>
            <person name="Langford C."/>
            <person name="Yang F."/>
            <person name="Schuster S.C."/>
            <person name="Carter N.P."/>
            <person name="Harrow J."/>
            <person name="Ning Z."/>
            <person name="Herrero J."/>
            <person name="Searle S.M."/>
            <person name="Enright A."/>
            <person name="Geisler R."/>
            <person name="Plasterk R.H."/>
            <person name="Lee C."/>
            <person name="Westerfield M."/>
            <person name="de Jong P.J."/>
            <person name="Zon L.I."/>
            <person name="Postlethwait J.H."/>
            <person name="Nusslein-Volhard C."/>
            <person name="Hubbard T.J."/>
            <person name="Roest Crollius H."/>
            <person name="Rogers J."/>
            <person name="Stemple D.L."/>
        </authorList>
    </citation>
    <scope>NUCLEOTIDE SEQUENCE [LARGE SCALE GENOMIC DNA]</scope>
</reference>
<gene>
    <name evidence="5 6" type="primary">vwa5a</name>
    <name evidence="5" type="synonym">wu:fb17g06</name>
    <name evidence="3 5" type="ORF">zgc:92481</name>
</gene>
<keyword evidence="4" id="KW-1185">Reference proteome</keyword>
<protein>
    <submittedName>
        <fullName evidence="3">Zgc:92481</fullName>
    </submittedName>
    <submittedName>
        <fullName evidence="5">von Willebrand factor A domain-containing protein 5A</fullName>
    </submittedName>
</protein>
<reference evidence="5" key="6">
    <citation type="submission" date="2025-04" db="UniProtKB">
        <authorList>
            <consortium name="RefSeq"/>
        </authorList>
    </citation>
    <scope>IDENTIFICATION</scope>
</reference>
<evidence type="ECO:0000313" key="6">
    <source>
        <dbReference type="ZFIN" id="ZDB-GENE-040912-181"/>
    </source>
</evidence>
<feature type="domain" description="VWFA" evidence="1">
    <location>
        <begin position="278"/>
        <end position="466"/>
    </location>
</feature>
<dbReference type="CTD" id="4013"/>
<reference evidence="5" key="3">
    <citation type="journal article" date="2015" name="Nat. Commun.">
        <title>RFX transcription factors are essential for hearing in mice.</title>
        <authorList>
            <person name="Elkon R."/>
            <person name="Milon B."/>
            <person name="Morrison L."/>
            <person name="Shah M."/>
            <person name="Vijayakumar S."/>
            <person name="Racherla M."/>
            <person name="Leitch C.C."/>
            <person name="Silipino L."/>
            <person name="Hadi S."/>
            <person name="Weiss-Gayet M."/>
            <person name="Barras E."/>
            <person name="Schmid C.D."/>
            <person name="Ait-Lounis A."/>
            <person name="Barnes A."/>
            <person name="Song Y."/>
            <person name="Eisenman D.J."/>
            <person name="Eliyahu E."/>
            <person name="Frolenkov G.I."/>
            <person name="Strome S.E."/>
            <person name="Durand B."/>
            <person name="Zaghloul N.A."/>
            <person name="Jones S.M."/>
            <person name="Reith W."/>
            <person name="Hertzano R."/>
        </authorList>
    </citation>
    <scope>NUCLEOTIDE SEQUENCE</scope>
</reference>
<dbReference type="PROSITE" id="PS51468">
    <property type="entry name" value="VIT"/>
    <property type="match status" value="1"/>
</dbReference>
<dbReference type="SMART" id="SM00327">
    <property type="entry name" value="VWA"/>
    <property type="match status" value="1"/>
</dbReference>
<dbReference type="Pfam" id="PF08487">
    <property type="entry name" value="VIT"/>
    <property type="match status" value="1"/>
</dbReference>
<evidence type="ECO:0000313" key="4">
    <source>
        <dbReference type="Proteomes" id="UP000000437"/>
    </source>
</evidence>
<dbReference type="MINT" id="Q66HV5"/>
<keyword evidence="7" id="KW-1267">Proteomics identification</keyword>
<accession>Q66HV5</accession>
<reference evidence="5" key="5">
    <citation type="journal article" date="2018" name="Mol. Neurobiol.">
        <title>Pla2g6 Deficiency in Zebrafish Leads to Dopaminergic Cell Death, Axonal Degeneration, Increased beta-Synuclein Expression, and Defects in Brain Functions and Pathways.</title>
        <authorList>
            <person name="Sanchez E."/>
            <person name="Azcona L.J."/>
            <person name="Paisan-Ruiz C."/>
        </authorList>
    </citation>
    <scope>NUCLEOTIDE SEQUENCE</scope>
</reference>
<dbReference type="PANTHER" id="PTHR45737">
    <property type="entry name" value="VON WILLEBRAND FACTOR A DOMAIN-CONTAINING PROTEIN 5A"/>
    <property type="match status" value="1"/>
</dbReference>
<dbReference type="InterPro" id="IPR002035">
    <property type="entry name" value="VWF_A"/>
</dbReference>
<dbReference type="InterPro" id="IPR036465">
    <property type="entry name" value="vWFA_dom_sf"/>
</dbReference>
<dbReference type="GeneID" id="447865"/>
<dbReference type="Pfam" id="PF13768">
    <property type="entry name" value="VWA_3"/>
    <property type="match status" value="1"/>
</dbReference>
<dbReference type="ZFIN" id="ZDB-GENE-040912-181">
    <property type="gene designation" value="vwa5a"/>
</dbReference>
<dbReference type="InterPro" id="IPR013694">
    <property type="entry name" value="VIT"/>
</dbReference>
<evidence type="ECO:0000313" key="3">
    <source>
        <dbReference type="EMBL" id="AAH81656.1"/>
    </source>
</evidence>
<organism evidence="3">
    <name type="scientific">Danio rerio</name>
    <name type="common">Zebrafish</name>
    <name type="synonym">Brachydanio rerio</name>
    <dbReference type="NCBI Taxonomy" id="7955"/>
    <lineage>
        <taxon>Eukaryota</taxon>
        <taxon>Metazoa</taxon>
        <taxon>Chordata</taxon>
        <taxon>Craniata</taxon>
        <taxon>Vertebrata</taxon>
        <taxon>Euteleostomi</taxon>
        <taxon>Actinopterygii</taxon>
        <taxon>Neopterygii</taxon>
        <taxon>Teleostei</taxon>
        <taxon>Ostariophysi</taxon>
        <taxon>Cypriniformes</taxon>
        <taxon>Danionidae</taxon>
        <taxon>Danioninae</taxon>
        <taxon>Danio</taxon>
    </lineage>
</organism>
<dbReference type="RefSeq" id="NP_001004604.1">
    <property type="nucleotide sequence ID" value="NM_001004604.1"/>
</dbReference>
<dbReference type="OrthoDB" id="1729737at2759"/>
<evidence type="ECO:0000259" key="2">
    <source>
        <dbReference type="PROSITE" id="PS51468"/>
    </source>
</evidence>
<dbReference type="SMART" id="SM00609">
    <property type="entry name" value="VIT"/>
    <property type="match status" value="1"/>
</dbReference>